<dbReference type="EMBL" id="CAJVPY010024301">
    <property type="protein sequence ID" value="CAG8786482.1"/>
    <property type="molecule type" value="Genomic_DNA"/>
</dbReference>
<proteinExistence type="predicted"/>
<evidence type="ECO:0000313" key="1">
    <source>
        <dbReference type="EMBL" id="CAG8786482.1"/>
    </source>
</evidence>
<organism evidence="1 2">
    <name type="scientific">Dentiscutata erythropus</name>
    <dbReference type="NCBI Taxonomy" id="1348616"/>
    <lineage>
        <taxon>Eukaryota</taxon>
        <taxon>Fungi</taxon>
        <taxon>Fungi incertae sedis</taxon>
        <taxon>Mucoromycota</taxon>
        <taxon>Glomeromycotina</taxon>
        <taxon>Glomeromycetes</taxon>
        <taxon>Diversisporales</taxon>
        <taxon>Gigasporaceae</taxon>
        <taxon>Dentiscutata</taxon>
    </lineage>
</organism>
<feature type="non-terminal residue" evidence="1">
    <location>
        <position position="1"/>
    </location>
</feature>
<comment type="caution">
    <text evidence="1">The sequence shown here is derived from an EMBL/GenBank/DDBJ whole genome shotgun (WGS) entry which is preliminary data.</text>
</comment>
<dbReference type="Proteomes" id="UP000789405">
    <property type="component" value="Unassembled WGS sequence"/>
</dbReference>
<evidence type="ECO:0000313" key="2">
    <source>
        <dbReference type="Proteomes" id="UP000789405"/>
    </source>
</evidence>
<protein>
    <submittedName>
        <fullName evidence="1">20337_t:CDS:1</fullName>
    </submittedName>
</protein>
<keyword evidence="2" id="KW-1185">Reference proteome</keyword>
<name>A0A9N9NYX5_9GLOM</name>
<feature type="non-terminal residue" evidence="1">
    <location>
        <position position="262"/>
    </location>
</feature>
<reference evidence="1" key="1">
    <citation type="submission" date="2021-06" db="EMBL/GenBank/DDBJ databases">
        <authorList>
            <person name="Kallberg Y."/>
            <person name="Tangrot J."/>
            <person name="Rosling A."/>
        </authorList>
    </citation>
    <scope>NUCLEOTIDE SEQUENCE</scope>
    <source>
        <strain evidence="1">MA453B</strain>
    </source>
</reference>
<gene>
    <name evidence="1" type="ORF">DERYTH_LOCUS20512</name>
</gene>
<dbReference type="AlphaFoldDB" id="A0A9N9NYX5"/>
<sequence>WNDVRAAQMNFYGLCFHMKKRIVNIDKIKSKEKKGNRWILPISSSNKCFPIPGSCNMGRIKKILFMRRANAKKAREKKELKDKDKDDLPIVDDAYDLENDEAAETVFRKLIENAKEMDYNKNSRWRYTGNSDRTRQRRTRQNRINAVGSYKITQFFAPVNNINEATGDQQSDSESDSDLELEEKPLKWKQQLQETEKRIQNLLDTTEMSKTDKVKYVSVIHYIRLLQHDSSKMEASRVVATIHNGGEYRARCIRAWGKRCLE</sequence>
<dbReference type="OrthoDB" id="10399833at2759"/>
<accession>A0A9N9NYX5</accession>